<accession>A0A2J6X3B9</accession>
<sequence>MMLLRITMLEGRSPEQKAALAHELSIAAAEVFHVPLAEVRLVIHEVPPAHWTVGGQSMAELRRNKAAGSGQ</sequence>
<reference evidence="4 5" key="1">
    <citation type="submission" date="2018-01" db="EMBL/GenBank/DDBJ databases">
        <title>Metagenomic assembled genomes from two thermal pools in the Uzon Caldera, Kamchatka, Russia.</title>
        <authorList>
            <person name="Wilkins L."/>
            <person name="Ettinger C."/>
        </authorList>
    </citation>
    <scope>NUCLEOTIDE SEQUENCE [LARGE SCALE GENOMIC DNA]</scope>
    <source>
        <strain evidence="4">ZAV-02</strain>
    </source>
</reference>
<dbReference type="PANTHER" id="PTHR35530">
    <property type="entry name" value="TAUTOMERASE-RELATED"/>
    <property type="match status" value="1"/>
</dbReference>
<protein>
    <submittedName>
        <fullName evidence="4">4-oxalocrotonate tautomerase</fullName>
    </submittedName>
</protein>
<dbReference type="Proteomes" id="UP000243376">
    <property type="component" value="Unassembled WGS sequence"/>
</dbReference>
<dbReference type="GO" id="GO:0016853">
    <property type="term" value="F:isomerase activity"/>
    <property type="evidence" value="ECO:0007669"/>
    <property type="project" value="UniProtKB-KW"/>
</dbReference>
<comment type="caution">
    <text evidence="4">The sequence shown here is derived from an EMBL/GenBank/DDBJ whole genome shotgun (WGS) entry which is preliminary data.</text>
</comment>
<evidence type="ECO:0000259" key="3">
    <source>
        <dbReference type="Pfam" id="PF01361"/>
    </source>
</evidence>
<name>A0A2J6X3B9_9CHLR</name>
<feature type="domain" description="4-oxalocrotonate tautomerase-like" evidence="3">
    <location>
        <begin position="3"/>
        <end position="59"/>
    </location>
</feature>
<evidence type="ECO:0000256" key="2">
    <source>
        <dbReference type="ARBA" id="ARBA00023235"/>
    </source>
</evidence>
<dbReference type="InterPro" id="IPR004370">
    <property type="entry name" value="4-OT-like_dom"/>
</dbReference>
<organism evidence="4 5">
    <name type="scientific">Chloroflexus aggregans</name>
    <dbReference type="NCBI Taxonomy" id="152260"/>
    <lineage>
        <taxon>Bacteria</taxon>
        <taxon>Bacillati</taxon>
        <taxon>Chloroflexota</taxon>
        <taxon>Chloroflexia</taxon>
        <taxon>Chloroflexales</taxon>
        <taxon>Chloroflexineae</taxon>
        <taxon>Chloroflexaceae</taxon>
        <taxon>Chloroflexus</taxon>
    </lineage>
</organism>
<dbReference type="SUPFAM" id="SSF55331">
    <property type="entry name" value="Tautomerase/MIF"/>
    <property type="match status" value="1"/>
</dbReference>
<evidence type="ECO:0000313" key="5">
    <source>
        <dbReference type="Proteomes" id="UP000243376"/>
    </source>
</evidence>
<dbReference type="Pfam" id="PF01361">
    <property type="entry name" value="Tautomerase"/>
    <property type="match status" value="1"/>
</dbReference>
<gene>
    <name evidence="4" type="ORF">C0184_10105</name>
</gene>
<dbReference type="Gene3D" id="3.30.429.10">
    <property type="entry name" value="Macrophage Migration Inhibitory Factor"/>
    <property type="match status" value="1"/>
</dbReference>
<dbReference type="AlphaFoldDB" id="A0A2J6X3B9"/>
<dbReference type="EMBL" id="PNIQ01000676">
    <property type="protein sequence ID" value="PMP79303.1"/>
    <property type="molecule type" value="Genomic_DNA"/>
</dbReference>
<dbReference type="PANTHER" id="PTHR35530:SF1">
    <property type="entry name" value="2-HYDROXYMUCONATE TAUTOMERASE"/>
    <property type="match status" value="1"/>
</dbReference>
<comment type="similarity">
    <text evidence="1">Belongs to the 4-oxalocrotonate tautomerase family.</text>
</comment>
<evidence type="ECO:0000313" key="4">
    <source>
        <dbReference type="EMBL" id="PMP79303.1"/>
    </source>
</evidence>
<keyword evidence="2" id="KW-0413">Isomerase</keyword>
<evidence type="ECO:0000256" key="1">
    <source>
        <dbReference type="ARBA" id="ARBA00006723"/>
    </source>
</evidence>
<proteinExistence type="inferred from homology"/>
<dbReference type="InterPro" id="IPR014347">
    <property type="entry name" value="Tautomerase/MIF_sf"/>
</dbReference>